<dbReference type="Proteomes" id="UP000198885">
    <property type="component" value="Unassembled WGS sequence"/>
</dbReference>
<protein>
    <submittedName>
        <fullName evidence="2">EH_Signature domain-containing protein</fullName>
    </submittedName>
</protein>
<sequence>MRGSEAMRQRAPLTSRVMPPLTSLDRAVARIVARWPDVVAVPEAKDREALAMEMLLRVTRWSWTDVKLSRVMSAAVAVFDADRRDRPDLAPVRAFYREETGLTDSPTFLKGMVEIYLESFDPGSPHTTMLADALSRRRSDFDRRSAALLEALPDLFAPARAPGAVAEVMLAAEDPYAALKALGFRSPHAMGLARCAHRDFLRLLAPKLRDADARRQLFAWLAPSRNSVLQAGAGLAVEALLRAWGDRMPPDEVRGEITEFVVSVYNDPRTHQGGIWSAFDATLKAIFLRWLTKQDMLFFCDMVTATQTSHMWAPRRNFWLGLYEDGRIDEAWVAFGSSARDYAQRNLLRSGATDINRRFGRQHDRGGSTSLLIMRIGNKIVVDGCHSYRTHIFRRDDPDAPALYGQHYYCDRIMRRSRNAKSHSSIPAWADWVTRNV</sequence>
<dbReference type="AlphaFoldDB" id="A0A1H9PID8"/>
<gene>
    <name evidence="2" type="ORF">SAMN04490244_101185</name>
</gene>
<keyword evidence="3" id="KW-1185">Reference proteome</keyword>
<proteinExistence type="predicted"/>
<evidence type="ECO:0000259" key="1">
    <source>
        <dbReference type="Pfam" id="PF15611"/>
    </source>
</evidence>
<dbReference type="Pfam" id="PF15611">
    <property type="entry name" value="EH_Signature"/>
    <property type="match status" value="1"/>
</dbReference>
<dbReference type="InterPro" id="IPR028943">
    <property type="entry name" value="ZorC_EH_Signature_dom"/>
</dbReference>
<evidence type="ECO:0000313" key="3">
    <source>
        <dbReference type="Proteomes" id="UP000198885"/>
    </source>
</evidence>
<accession>A0A1H9PID8</accession>
<dbReference type="STRING" id="641238.SAMN04490244_101185"/>
<dbReference type="EMBL" id="FOGU01000001">
    <property type="protein sequence ID" value="SER47625.1"/>
    <property type="molecule type" value="Genomic_DNA"/>
</dbReference>
<reference evidence="2 3" key="1">
    <citation type="submission" date="2016-10" db="EMBL/GenBank/DDBJ databases">
        <authorList>
            <person name="de Groot N.N."/>
        </authorList>
    </citation>
    <scope>NUCLEOTIDE SEQUENCE [LARGE SCALE GENOMIC DNA]</scope>
    <source>
        <strain evidence="2 3">DSM 23042</strain>
    </source>
</reference>
<organism evidence="2 3">
    <name type="scientific">Tranquillimonas rosea</name>
    <dbReference type="NCBI Taxonomy" id="641238"/>
    <lineage>
        <taxon>Bacteria</taxon>
        <taxon>Pseudomonadati</taxon>
        <taxon>Pseudomonadota</taxon>
        <taxon>Alphaproteobacteria</taxon>
        <taxon>Rhodobacterales</taxon>
        <taxon>Roseobacteraceae</taxon>
        <taxon>Tranquillimonas</taxon>
    </lineage>
</organism>
<name>A0A1H9PID8_9RHOB</name>
<feature type="domain" description="Zorya protein ZorC EH" evidence="1">
    <location>
        <begin position="107"/>
        <end position="425"/>
    </location>
</feature>
<dbReference type="OrthoDB" id="3035290at2"/>
<evidence type="ECO:0000313" key="2">
    <source>
        <dbReference type="EMBL" id="SER47625.1"/>
    </source>
</evidence>